<reference evidence="9 10" key="1">
    <citation type="journal article" date="2011" name="Proc. Natl. Acad. Sci. U.S.A.">
        <title>Evolutionary erosion of yeast sex chromosomes by mating-type switching accidents.</title>
        <authorList>
            <person name="Gordon J.L."/>
            <person name="Armisen D."/>
            <person name="Proux-Wera E."/>
            <person name="Oheigeartaigh S.S."/>
            <person name="Byrne K.P."/>
            <person name="Wolfe K.H."/>
        </authorList>
    </citation>
    <scope>NUCLEOTIDE SEQUENCE [LARGE SCALE GENOMIC DNA]</scope>
    <source>
        <strain evidence="10">ATCC 10597 / BCRC 20456 / CBS 421 / NBRC 0211 / NRRL Y-12639</strain>
    </source>
</reference>
<dbReference type="Proteomes" id="UP000000689">
    <property type="component" value="Chromosome 3"/>
</dbReference>
<evidence type="ECO:0000256" key="1">
    <source>
        <dbReference type="ARBA" id="ARBA00004479"/>
    </source>
</evidence>
<dbReference type="Gene3D" id="2.60.120.200">
    <property type="match status" value="1"/>
</dbReference>
<evidence type="ECO:0000256" key="2">
    <source>
        <dbReference type="ARBA" id="ARBA00022692"/>
    </source>
</evidence>
<gene>
    <name evidence="9" type="primary">NDAI0C06630</name>
    <name evidence="9" type="ordered locus">NDAI_0C06630</name>
</gene>
<dbReference type="InterPro" id="IPR005052">
    <property type="entry name" value="Lectin_leg"/>
</dbReference>
<feature type="chain" id="PRO_5003411214" description="L-type lectin-like domain-containing protein" evidence="7">
    <location>
        <begin position="23"/>
        <end position="433"/>
    </location>
</feature>
<evidence type="ECO:0000256" key="5">
    <source>
        <dbReference type="ARBA" id="ARBA00023136"/>
    </source>
</evidence>
<dbReference type="InterPro" id="IPR035661">
    <property type="entry name" value="EMP46/EMP47_N"/>
</dbReference>
<keyword evidence="3 7" id="KW-0732">Signal</keyword>
<dbReference type="GO" id="GO:0000139">
    <property type="term" value="C:Golgi membrane"/>
    <property type="evidence" value="ECO:0007669"/>
    <property type="project" value="EnsemblFungi"/>
</dbReference>
<dbReference type="InterPro" id="IPR051136">
    <property type="entry name" value="Intracellular_Lectin-GPT"/>
</dbReference>
<dbReference type="InterPro" id="IPR013320">
    <property type="entry name" value="ConA-like_dom_sf"/>
</dbReference>
<keyword evidence="5 6" id="KW-0472">Membrane</keyword>
<organism evidence="9 10">
    <name type="scientific">Naumovozyma dairenensis (strain ATCC 10597 / BCRC 20456 / CBS 421 / NBRC 0211 / NRRL Y-12639)</name>
    <name type="common">Saccharomyces dairenensis</name>
    <dbReference type="NCBI Taxonomy" id="1071378"/>
    <lineage>
        <taxon>Eukaryota</taxon>
        <taxon>Fungi</taxon>
        <taxon>Dikarya</taxon>
        <taxon>Ascomycota</taxon>
        <taxon>Saccharomycotina</taxon>
        <taxon>Saccharomycetes</taxon>
        <taxon>Saccharomycetales</taxon>
        <taxon>Saccharomycetaceae</taxon>
        <taxon>Naumovozyma</taxon>
    </lineage>
</organism>
<feature type="transmembrane region" description="Helical" evidence="6">
    <location>
        <begin position="402"/>
        <end position="421"/>
    </location>
</feature>
<proteinExistence type="predicted"/>
<comment type="subcellular location">
    <subcellularLocation>
        <location evidence="1">Membrane</location>
        <topology evidence="1">Single-pass type I membrane protein</topology>
    </subcellularLocation>
</comment>
<name>G0W961_NAUDC</name>
<dbReference type="EMBL" id="HE580269">
    <property type="protein sequence ID" value="CCD24322.1"/>
    <property type="molecule type" value="Genomic_DNA"/>
</dbReference>
<dbReference type="RefSeq" id="XP_003669565.1">
    <property type="nucleotide sequence ID" value="XM_003669517.1"/>
</dbReference>
<dbReference type="GO" id="GO:0005789">
    <property type="term" value="C:endoplasmic reticulum membrane"/>
    <property type="evidence" value="ECO:0007669"/>
    <property type="project" value="EnsemblFungi"/>
</dbReference>
<evidence type="ECO:0000256" key="3">
    <source>
        <dbReference type="ARBA" id="ARBA00022729"/>
    </source>
</evidence>
<feature type="signal peptide" evidence="7">
    <location>
        <begin position="1"/>
        <end position="22"/>
    </location>
</feature>
<evidence type="ECO:0000313" key="9">
    <source>
        <dbReference type="EMBL" id="CCD24322.1"/>
    </source>
</evidence>
<feature type="domain" description="L-type lectin-like" evidence="8">
    <location>
        <begin position="30"/>
        <end position="248"/>
    </location>
</feature>
<dbReference type="OMA" id="VMAYYTF"/>
<dbReference type="OrthoDB" id="10265193at2759"/>
<dbReference type="HOGENOM" id="CLU_050572_0_0_1"/>
<evidence type="ECO:0000256" key="6">
    <source>
        <dbReference type="SAM" id="Phobius"/>
    </source>
</evidence>
<keyword evidence="2 6" id="KW-0812">Transmembrane</keyword>
<dbReference type="SUPFAM" id="SSF49899">
    <property type="entry name" value="Concanavalin A-like lectins/glucanases"/>
    <property type="match status" value="1"/>
</dbReference>
<dbReference type="PROSITE" id="PS51328">
    <property type="entry name" value="L_LECTIN_LIKE"/>
    <property type="match status" value="1"/>
</dbReference>
<dbReference type="GO" id="GO:0006888">
    <property type="term" value="P:endoplasmic reticulum to Golgi vesicle-mediated transport"/>
    <property type="evidence" value="ECO:0007669"/>
    <property type="project" value="EnsemblFungi"/>
</dbReference>
<dbReference type="AlphaFoldDB" id="G0W961"/>
<dbReference type="PANTHER" id="PTHR12223:SF28">
    <property type="entry name" value="LECTIN, MANNOSE BINDING 1 LIKE"/>
    <property type="match status" value="1"/>
</dbReference>
<evidence type="ECO:0000313" key="10">
    <source>
        <dbReference type="Proteomes" id="UP000000689"/>
    </source>
</evidence>
<protein>
    <recommendedName>
        <fullName evidence="8">L-type lectin-like domain-containing protein</fullName>
    </recommendedName>
</protein>
<accession>G0W961</accession>
<keyword evidence="10" id="KW-1185">Reference proteome</keyword>
<dbReference type="eggNOG" id="ENOG502QR1C">
    <property type="taxonomic scope" value="Eukaryota"/>
</dbReference>
<evidence type="ECO:0000259" key="8">
    <source>
        <dbReference type="PROSITE" id="PS51328"/>
    </source>
</evidence>
<dbReference type="GO" id="GO:0005793">
    <property type="term" value="C:endoplasmic reticulum-Golgi intermediate compartment"/>
    <property type="evidence" value="ECO:0007669"/>
    <property type="project" value="TreeGrafter"/>
</dbReference>
<evidence type="ECO:0000256" key="7">
    <source>
        <dbReference type="SAM" id="SignalP"/>
    </source>
</evidence>
<dbReference type="Pfam" id="PF03388">
    <property type="entry name" value="Lectin_leg-like"/>
    <property type="match status" value="1"/>
</dbReference>
<dbReference type="STRING" id="1071378.G0W961"/>
<dbReference type="GO" id="GO:0005537">
    <property type="term" value="F:D-mannose binding"/>
    <property type="evidence" value="ECO:0007669"/>
    <property type="project" value="TreeGrafter"/>
</dbReference>
<sequence length="433" mass="48900">MKFSTIASSIVATFLFIGLSVTHPLSNEKDNDKLDPMFSLPELIALKDNTIPPNWEIKDNTILKEGRFILTPTKNSKGSLWLKKPFNLQDSFTIEWVFRSVGFKEKSKNGLSFWFISDKTSTKNDQSLFNGPSKYDGLNILVDSNSPVGPSIRAQLNDGQVSFKQESIYENSFAYCLFGYQDSSVPSTIRLTYDRNDNDFLKLQVDNKVCFQTRKIKLPKDSYKIGVSALVGNNDESFEILKMKLFNGVIEDSLIPNVNEMSQPKFVTQIVDTETGKTKLIEKEVQDKLDDKVTNYEILKKLDRVEGKILANDINSLESKLDDIIKVQENLIKYINHLSSIVETSNGNNGGSSKGVDALKAEFKDLIGASFEKMLDDQEKIREQTKRTTVSGPHIDDIATKLAVWISPLIIIMAIMAYYTVQIRKDISKTKLL</sequence>
<dbReference type="GO" id="GO:0030134">
    <property type="term" value="C:COPII-coated ER to Golgi transport vesicle"/>
    <property type="evidence" value="ECO:0007669"/>
    <property type="project" value="EnsemblFungi"/>
</dbReference>
<dbReference type="KEGG" id="ndi:NDAI_0C06630"/>
<dbReference type="PANTHER" id="PTHR12223">
    <property type="entry name" value="VESICULAR MANNOSE-BINDING LECTIN"/>
    <property type="match status" value="1"/>
</dbReference>
<dbReference type="GO" id="GO:0097367">
    <property type="term" value="F:carbohydrate derivative binding"/>
    <property type="evidence" value="ECO:0007669"/>
    <property type="project" value="EnsemblFungi"/>
</dbReference>
<keyword evidence="4 6" id="KW-1133">Transmembrane helix</keyword>
<dbReference type="GeneID" id="11496735"/>
<dbReference type="CDD" id="cd06903">
    <property type="entry name" value="lectin_EMP46_EMP47"/>
    <property type="match status" value="1"/>
</dbReference>
<evidence type="ECO:0000256" key="4">
    <source>
        <dbReference type="ARBA" id="ARBA00022989"/>
    </source>
</evidence>